<keyword evidence="10 14" id="KW-1133">Transmembrane helix</keyword>
<evidence type="ECO:0000256" key="14">
    <source>
        <dbReference type="RuleBase" id="RU362081"/>
    </source>
</evidence>
<evidence type="ECO:0000256" key="13">
    <source>
        <dbReference type="ARBA" id="ARBA00047308"/>
    </source>
</evidence>
<keyword evidence="17" id="KW-1185">Reference proteome</keyword>
<dbReference type="NCBIfam" id="TIGR01525">
    <property type="entry name" value="ATPase-IB_hvy"/>
    <property type="match status" value="1"/>
</dbReference>
<evidence type="ECO:0000259" key="15">
    <source>
        <dbReference type="PROSITE" id="PS50846"/>
    </source>
</evidence>
<dbReference type="InterPro" id="IPR036163">
    <property type="entry name" value="HMA_dom_sf"/>
</dbReference>
<evidence type="ECO:0000256" key="4">
    <source>
        <dbReference type="ARBA" id="ARBA00022553"/>
    </source>
</evidence>
<dbReference type="PROSITE" id="PS50846">
    <property type="entry name" value="HMA_2"/>
    <property type="match status" value="1"/>
</dbReference>
<dbReference type="GO" id="GO:0005886">
    <property type="term" value="C:plasma membrane"/>
    <property type="evidence" value="ECO:0007669"/>
    <property type="project" value="UniProtKB-SubCell"/>
</dbReference>
<dbReference type="SFLD" id="SFLDG00002">
    <property type="entry name" value="C1.7:_P-type_atpase_like"/>
    <property type="match status" value="1"/>
</dbReference>
<reference evidence="16 17" key="2">
    <citation type="journal article" date="2014" name="FEMS Microbiol. Lett.">
        <title>Draft genomic DNA sequence of the facultatively methylotrophic bacterium Acidomonas methanolica type strain MB58.</title>
        <authorList>
            <person name="Higashiura N."/>
            <person name="Hadano H."/>
            <person name="Hirakawa H."/>
            <person name="Matsutani M."/>
            <person name="Takabe S."/>
            <person name="Matsushita K."/>
            <person name="Azuma Y."/>
        </authorList>
    </citation>
    <scope>NUCLEOTIDE SEQUENCE [LARGE SCALE GENOMIC DNA]</scope>
    <source>
        <strain evidence="16 17">MB58</strain>
    </source>
</reference>
<reference evidence="17" key="1">
    <citation type="journal article" date="2014" name="FEMS Microbiol. Lett.">
        <title>Draft Genomic DNA Sequence of the Facultatively Methylotrophic Bacterium Acidomonas methanolica type strain MB58.</title>
        <authorList>
            <person name="Higashiura N."/>
            <person name="Hadano H."/>
            <person name="Hirakawa H."/>
            <person name="Matsutani M."/>
            <person name="Takabe S."/>
            <person name="Matsushita K."/>
            <person name="Azuma Y."/>
        </authorList>
    </citation>
    <scope>NUCLEOTIDE SEQUENCE [LARGE SCALE GENOMIC DNA]</scope>
    <source>
        <strain evidence="17">MB58</strain>
    </source>
</reference>
<dbReference type="RefSeq" id="WP_010666083.1">
    <property type="nucleotide sequence ID" value="NZ_BAND01000081.1"/>
</dbReference>
<dbReference type="InterPro" id="IPR023298">
    <property type="entry name" value="ATPase_P-typ_TM_dom_sf"/>
</dbReference>
<keyword evidence="11 14" id="KW-0472">Membrane</keyword>
<keyword evidence="7 14" id="KW-0547">Nucleotide-binding</keyword>
<dbReference type="SUPFAM" id="SSF55008">
    <property type="entry name" value="HMA, heavy metal-associated domain"/>
    <property type="match status" value="1"/>
</dbReference>
<dbReference type="InterPro" id="IPR051014">
    <property type="entry name" value="Cation_Transport_ATPase_IB"/>
</dbReference>
<dbReference type="InterPro" id="IPR017969">
    <property type="entry name" value="Heavy-metal-associated_CS"/>
</dbReference>
<dbReference type="InterPro" id="IPR008250">
    <property type="entry name" value="ATPase_P-typ_transduc_dom_A_sf"/>
</dbReference>
<dbReference type="InterPro" id="IPR044492">
    <property type="entry name" value="P_typ_ATPase_HD_dom"/>
</dbReference>
<evidence type="ECO:0000256" key="2">
    <source>
        <dbReference type="ARBA" id="ARBA00006024"/>
    </source>
</evidence>
<dbReference type="FunFam" id="2.70.150.10:FF:000002">
    <property type="entry name" value="Copper-transporting ATPase 1, putative"/>
    <property type="match status" value="1"/>
</dbReference>
<dbReference type="PRINTS" id="PR00119">
    <property type="entry name" value="CATATPASE"/>
</dbReference>
<dbReference type="AlphaFoldDB" id="A0A023D6V3"/>
<proteinExistence type="inferred from homology"/>
<keyword evidence="6 14" id="KW-0479">Metal-binding</keyword>
<dbReference type="GO" id="GO:0005524">
    <property type="term" value="F:ATP binding"/>
    <property type="evidence" value="ECO:0007669"/>
    <property type="project" value="UniProtKB-UniRule"/>
</dbReference>
<dbReference type="PANTHER" id="PTHR48085:SF5">
    <property type="entry name" value="CADMIUM_ZINC-TRANSPORTING ATPASE HMA4-RELATED"/>
    <property type="match status" value="1"/>
</dbReference>
<comment type="catalytic activity">
    <reaction evidence="13">
        <text>Zn(2+)(in) + ATP + H2O = Zn(2+)(out) + ADP + phosphate + H(+)</text>
        <dbReference type="Rhea" id="RHEA:20621"/>
        <dbReference type="ChEBI" id="CHEBI:15377"/>
        <dbReference type="ChEBI" id="CHEBI:15378"/>
        <dbReference type="ChEBI" id="CHEBI:29105"/>
        <dbReference type="ChEBI" id="CHEBI:30616"/>
        <dbReference type="ChEBI" id="CHEBI:43474"/>
        <dbReference type="ChEBI" id="CHEBI:456216"/>
        <dbReference type="EC" id="7.2.2.12"/>
    </reaction>
</comment>
<evidence type="ECO:0000256" key="8">
    <source>
        <dbReference type="ARBA" id="ARBA00022840"/>
    </source>
</evidence>
<evidence type="ECO:0000256" key="9">
    <source>
        <dbReference type="ARBA" id="ARBA00022967"/>
    </source>
</evidence>
<dbReference type="InterPro" id="IPR023214">
    <property type="entry name" value="HAD_sf"/>
</dbReference>
<name>A0A023D6V3_ACIMT</name>
<dbReference type="PRINTS" id="PR00941">
    <property type="entry name" value="CDATPASE"/>
</dbReference>
<comment type="caution">
    <text evidence="16">The sequence shown here is derived from an EMBL/GenBank/DDBJ whole genome shotgun (WGS) entry which is preliminary data.</text>
</comment>
<dbReference type="CDD" id="cd00371">
    <property type="entry name" value="HMA"/>
    <property type="match status" value="1"/>
</dbReference>
<evidence type="ECO:0000256" key="11">
    <source>
        <dbReference type="ARBA" id="ARBA00023136"/>
    </source>
</evidence>
<dbReference type="InterPro" id="IPR018303">
    <property type="entry name" value="ATPase_P-typ_P_site"/>
</dbReference>
<feature type="transmembrane region" description="Helical" evidence="14">
    <location>
        <begin position="328"/>
        <end position="348"/>
    </location>
</feature>
<dbReference type="InterPro" id="IPR001757">
    <property type="entry name" value="P_typ_ATPase"/>
</dbReference>
<evidence type="ECO:0000256" key="12">
    <source>
        <dbReference type="ARBA" id="ARBA00039097"/>
    </source>
</evidence>
<dbReference type="PROSITE" id="PS00154">
    <property type="entry name" value="ATPASE_E1_E2"/>
    <property type="match status" value="1"/>
</dbReference>
<dbReference type="InterPro" id="IPR036412">
    <property type="entry name" value="HAD-like_sf"/>
</dbReference>
<dbReference type="InterPro" id="IPR006121">
    <property type="entry name" value="HMA_dom"/>
</dbReference>
<dbReference type="NCBIfam" id="TIGR01494">
    <property type="entry name" value="ATPase_P-type"/>
    <property type="match status" value="2"/>
</dbReference>
<accession>A0A023D6V3</accession>
<dbReference type="SUPFAM" id="SSF81653">
    <property type="entry name" value="Calcium ATPase, transduction domain A"/>
    <property type="match status" value="1"/>
</dbReference>
<dbReference type="Pfam" id="PF00702">
    <property type="entry name" value="Hydrolase"/>
    <property type="match status" value="1"/>
</dbReference>
<evidence type="ECO:0000256" key="3">
    <source>
        <dbReference type="ARBA" id="ARBA00022475"/>
    </source>
</evidence>
<dbReference type="Gene3D" id="3.40.50.1000">
    <property type="entry name" value="HAD superfamily/HAD-like"/>
    <property type="match status" value="1"/>
</dbReference>
<dbReference type="PANTHER" id="PTHR48085">
    <property type="entry name" value="CADMIUM/ZINC-TRANSPORTING ATPASE HMA2-RELATED"/>
    <property type="match status" value="1"/>
</dbReference>
<feature type="domain" description="HMA" evidence="15">
    <location>
        <begin position="3"/>
        <end position="69"/>
    </location>
</feature>
<dbReference type="PROSITE" id="PS01047">
    <property type="entry name" value="HMA_1"/>
    <property type="match status" value="1"/>
</dbReference>
<comment type="subcellular location">
    <subcellularLocation>
        <location evidence="1">Cell membrane</location>
        <topology evidence="1">Multi-pass membrane protein</topology>
    </subcellularLocation>
</comment>
<gene>
    <name evidence="16" type="ORF">Amme_081_011</name>
</gene>
<evidence type="ECO:0000256" key="1">
    <source>
        <dbReference type="ARBA" id="ARBA00004651"/>
    </source>
</evidence>
<dbReference type="EMBL" id="BAND01000081">
    <property type="protein sequence ID" value="GAJ29809.1"/>
    <property type="molecule type" value="Genomic_DNA"/>
</dbReference>
<evidence type="ECO:0000256" key="10">
    <source>
        <dbReference type="ARBA" id="ARBA00022989"/>
    </source>
</evidence>
<keyword evidence="9" id="KW-1278">Translocase</keyword>
<dbReference type="GO" id="GO:0015086">
    <property type="term" value="F:cadmium ion transmembrane transporter activity"/>
    <property type="evidence" value="ECO:0007669"/>
    <property type="project" value="TreeGrafter"/>
</dbReference>
<dbReference type="CDD" id="cd07546">
    <property type="entry name" value="P-type_ATPase_Pb_Zn_Cd2-like"/>
    <property type="match status" value="1"/>
</dbReference>
<dbReference type="GO" id="GO:0016887">
    <property type="term" value="F:ATP hydrolysis activity"/>
    <property type="evidence" value="ECO:0007669"/>
    <property type="project" value="InterPro"/>
</dbReference>
<dbReference type="GO" id="GO:0016463">
    <property type="term" value="F:P-type zinc transporter activity"/>
    <property type="evidence" value="ECO:0007669"/>
    <property type="project" value="UniProtKB-EC"/>
</dbReference>
<dbReference type="Gene3D" id="3.30.70.100">
    <property type="match status" value="1"/>
</dbReference>
<dbReference type="OrthoDB" id="9760802at2"/>
<comment type="similarity">
    <text evidence="2 14">Belongs to the cation transport ATPase (P-type) (TC 3.A.3) family. Type IB subfamily.</text>
</comment>
<evidence type="ECO:0000256" key="7">
    <source>
        <dbReference type="ARBA" id="ARBA00022741"/>
    </source>
</evidence>
<dbReference type="Pfam" id="PF00403">
    <property type="entry name" value="HMA"/>
    <property type="match status" value="1"/>
</dbReference>
<dbReference type="Gene3D" id="3.40.1110.10">
    <property type="entry name" value="Calcium-transporting ATPase, cytoplasmic domain N"/>
    <property type="match status" value="1"/>
</dbReference>
<dbReference type="NCBIfam" id="TIGR01512">
    <property type="entry name" value="ATPase-IB2_Cd"/>
    <property type="match status" value="1"/>
</dbReference>
<dbReference type="SFLD" id="SFLDS00003">
    <property type="entry name" value="Haloacid_Dehalogenase"/>
    <property type="match status" value="1"/>
</dbReference>
<dbReference type="InterPro" id="IPR059000">
    <property type="entry name" value="ATPase_P-type_domA"/>
</dbReference>
<evidence type="ECO:0000313" key="17">
    <source>
        <dbReference type="Proteomes" id="UP000019760"/>
    </source>
</evidence>
<dbReference type="Pfam" id="PF00122">
    <property type="entry name" value="E1-E2_ATPase"/>
    <property type="match status" value="1"/>
</dbReference>
<feature type="transmembrane region" description="Helical" evidence="14">
    <location>
        <begin position="360"/>
        <end position="385"/>
    </location>
</feature>
<dbReference type="InterPro" id="IPR027256">
    <property type="entry name" value="P-typ_ATPase_IB"/>
</dbReference>
<keyword evidence="3 14" id="KW-1003">Cell membrane</keyword>
<dbReference type="SUPFAM" id="SSF56784">
    <property type="entry name" value="HAD-like"/>
    <property type="match status" value="1"/>
</dbReference>
<organism evidence="16 17">
    <name type="scientific">Acidomonas methanolica NBRC 104435</name>
    <dbReference type="NCBI Taxonomy" id="1231351"/>
    <lineage>
        <taxon>Bacteria</taxon>
        <taxon>Pseudomonadati</taxon>
        <taxon>Pseudomonadota</taxon>
        <taxon>Alphaproteobacteria</taxon>
        <taxon>Acetobacterales</taxon>
        <taxon>Acetobacteraceae</taxon>
        <taxon>Acidomonas</taxon>
    </lineage>
</organism>
<keyword evidence="8 14" id="KW-0067">ATP-binding</keyword>
<sequence>MPDRREWDVTGMDCAACVSKVKGALGQIAGVQNVEISLVSQKLRLTMDENAISVTKVEEMVRSLGYGIRRLNPATVADIVFAQDATNDAGAPDTPWYKTGKGRLVVTTGILLVLAWGISLIAPNEMKPWPFVGACLVGLFPVARRALASLRVAQPFSIEALMMIAAIGALFIGAAQEAALVVFLFAVGELLEGVAVSHARDGIRALGALVPKIALREDTAGIREVPAVELRLGDVVLVRPGDRIPADGEIISGVSGIDESPVTGESVPVSRGPTDAVFAGSVNTEAALRVRVTRTAADNTISRIIHLVEQAEEARAPTQRFIDRFSRWYMPTIVVLSAVVVCLPPLAFAQAWSVWVYRGLSLLLIGCPCALVISVPAAIASALALGAHNGLLIKGGAVIEATARVKTVALDKTGTLTLGRPDVTDIIVLDSLPETQVLAVAAAVEGASSHPLAQAILRRAQSNGPGIDIPVAQESRAIPGRGVTGRIDGMDFTISSPLQAVRDGALSATDTARATELEAEGKTVAVLYGDKALALIALRDEPRADAAEAMRQLRNLGITPVILTGDNSRTAAAIASMLGAHYKAELLPEQKLAEIRALAAQGGVMMVGDGINDAPALKQATVGVAIGSGTDVALEAADAAILRNRVSDIPALIRLARSTMRNVRQNVSIALGLKGVFLIATIAGLTGLWIAIAADTGATVLVTLNALRLLRSRSLDATS</sequence>
<dbReference type="EC" id="7.2.2.12" evidence="12"/>
<dbReference type="SFLD" id="SFLDF00027">
    <property type="entry name" value="p-type_atpase"/>
    <property type="match status" value="1"/>
</dbReference>
<dbReference type="Proteomes" id="UP000019760">
    <property type="component" value="Unassembled WGS sequence"/>
</dbReference>
<keyword evidence="4" id="KW-0597">Phosphoprotein</keyword>
<dbReference type="InterPro" id="IPR023299">
    <property type="entry name" value="ATPase_P-typ_cyto_dom_N"/>
</dbReference>
<dbReference type="SUPFAM" id="SSF81665">
    <property type="entry name" value="Calcium ATPase, transmembrane domain M"/>
    <property type="match status" value="1"/>
</dbReference>
<evidence type="ECO:0000256" key="5">
    <source>
        <dbReference type="ARBA" id="ARBA00022692"/>
    </source>
</evidence>
<dbReference type="GO" id="GO:0046872">
    <property type="term" value="F:metal ion binding"/>
    <property type="evidence" value="ECO:0007669"/>
    <property type="project" value="UniProtKB-KW"/>
</dbReference>
<protein>
    <recommendedName>
        <fullName evidence="12">P-type Zn(2+) transporter</fullName>
        <ecNumber evidence="12">7.2.2.12</ecNumber>
    </recommendedName>
</protein>
<feature type="transmembrane region" description="Helical" evidence="14">
    <location>
        <begin position="663"/>
        <end position="682"/>
    </location>
</feature>
<evidence type="ECO:0000313" key="16">
    <source>
        <dbReference type="EMBL" id="GAJ29809.1"/>
    </source>
</evidence>
<dbReference type="Gene3D" id="2.70.150.10">
    <property type="entry name" value="Calcium-transporting ATPase, cytoplasmic transduction domain A"/>
    <property type="match status" value="1"/>
</dbReference>
<feature type="transmembrane region" description="Helical" evidence="14">
    <location>
        <begin position="104"/>
        <end position="122"/>
    </location>
</feature>
<evidence type="ECO:0000256" key="6">
    <source>
        <dbReference type="ARBA" id="ARBA00022723"/>
    </source>
</evidence>
<keyword evidence="5 14" id="KW-0812">Transmembrane</keyword>